<dbReference type="AlphaFoldDB" id="A0A3N0J139"/>
<proteinExistence type="predicted"/>
<evidence type="ECO:0000313" key="2">
    <source>
        <dbReference type="EMBL" id="RNM42968.1"/>
    </source>
</evidence>
<dbReference type="Proteomes" id="UP000270112">
    <property type="component" value="Unassembled WGS sequence"/>
</dbReference>
<dbReference type="EMBL" id="QICC01000005">
    <property type="protein sequence ID" value="RNM42968.1"/>
    <property type="molecule type" value="Genomic_DNA"/>
</dbReference>
<reference evidence="2" key="3">
    <citation type="journal article" date="2019" name="Microbiol. Resour. Announc.">
        <title>Draft Genome Sequences of Type Strains of Gordonibacter faecihominis, Paraeggerthella hongkongensis, Parvibacter caecicola,Slackia equolifaciens, Slackia faecicanis, and Slackia isoflavoniconvertens.</title>
        <authorList>
            <person name="Danylec N."/>
            <person name="Stoll D.A."/>
            <person name="Dotsch A."/>
            <person name="Huch M."/>
        </authorList>
    </citation>
    <scope>NUCLEOTIDE SEQUENCE</scope>
    <source>
        <strain evidence="2">DSM 16107</strain>
    </source>
</reference>
<dbReference type="Gene3D" id="3.90.1010.20">
    <property type="match status" value="2"/>
</dbReference>
<reference evidence="4" key="2">
    <citation type="submission" date="2018-05" db="EMBL/GenBank/DDBJ databases">
        <title>Genome Sequencing of selected type strains of the family Eggerthellaceae.</title>
        <authorList>
            <person name="Danylec N."/>
            <person name="Stoll D.A."/>
            <person name="Doetsch A."/>
            <person name="Huch M."/>
        </authorList>
    </citation>
    <scope>NUCLEOTIDE SEQUENCE [LARGE SCALE GENOMIC DNA]</scope>
    <source>
        <strain evidence="4">DSM 16107</strain>
    </source>
</reference>
<evidence type="ECO:0000313" key="1">
    <source>
        <dbReference type="EMBL" id="RDB68756.1"/>
    </source>
</evidence>
<sequence length="347" mass="35141">MELQFTRRDFLKGSIVVALGAAGMGALSSCASAPAASSGAASAAETAGAADATTSVTLHRGYGAAHGDKCFTRAVVATADDGTILAVSVDDYQFTAVDSGMVGVPNSDAGFAAGYAEGQMLMSKAQNNEAYSAMMKEKAQSTKPWLTSMTAIEEYCVGKKPADLKKAGIDTVSGATLVDAPNYLKLVSEVAESGDLTTLGSYTGDGSDVKLGQVNAAAHGDKAFAEAVSLVQGDVLVAASIDEFQFMDASTAGLVPVPNSDAAFADGYAEGVELASKSVNSAVYSDMMKEKAQATTPWLTSMSAIESFLAGQKIADVKVKGPDAVSGATLVDTVGYVDAAVAAAKAV</sequence>
<dbReference type="RefSeq" id="WP_114546332.1">
    <property type="nucleotide sequence ID" value="NZ_CATYHD010000045.1"/>
</dbReference>
<dbReference type="InterPro" id="IPR006311">
    <property type="entry name" value="TAT_signal"/>
</dbReference>
<accession>A0A3N0J139</accession>
<dbReference type="PROSITE" id="PS51257">
    <property type="entry name" value="PROKAR_LIPOPROTEIN"/>
    <property type="match status" value="1"/>
</dbReference>
<name>A0A3N0J139_9ACTN</name>
<keyword evidence="3" id="KW-1185">Reference proteome</keyword>
<evidence type="ECO:0000313" key="3">
    <source>
        <dbReference type="Proteomes" id="UP000253817"/>
    </source>
</evidence>
<dbReference type="OrthoDB" id="2604992at2"/>
<dbReference type="Proteomes" id="UP000253817">
    <property type="component" value="Unassembled WGS sequence"/>
</dbReference>
<protein>
    <submittedName>
        <fullName evidence="2">TAT pathway signal sequence</fullName>
    </submittedName>
</protein>
<reference evidence="1 3" key="1">
    <citation type="journal article" date="2018" name="Elife">
        <title>Discovery and characterization of a prevalent human gut bacterial enzyme sufficient for the inactivation of a family of plant toxins.</title>
        <authorList>
            <person name="Koppel N."/>
            <person name="Bisanz J.E."/>
            <person name="Pandelia M.E."/>
            <person name="Turnbaugh P.J."/>
            <person name="Balskus E.P."/>
        </authorList>
    </citation>
    <scope>NUCLEOTIDE SEQUENCE [LARGE SCALE GENOMIC DNA]</scope>
    <source>
        <strain evidence="1 3">DSM 16107</strain>
    </source>
</reference>
<dbReference type="PROSITE" id="PS51318">
    <property type="entry name" value="TAT"/>
    <property type="match status" value="1"/>
</dbReference>
<dbReference type="EMBL" id="PPTT01000013">
    <property type="protein sequence ID" value="RDB68756.1"/>
    <property type="molecule type" value="Genomic_DNA"/>
</dbReference>
<evidence type="ECO:0000313" key="4">
    <source>
        <dbReference type="Proteomes" id="UP000270112"/>
    </source>
</evidence>
<organism evidence="2 4">
    <name type="scientific">Eggerthella sinensis</name>
    <dbReference type="NCBI Taxonomy" id="242230"/>
    <lineage>
        <taxon>Bacteria</taxon>
        <taxon>Bacillati</taxon>
        <taxon>Actinomycetota</taxon>
        <taxon>Coriobacteriia</taxon>
        <taxon>Eggerthellales</taxon>
        <taxon>Eggerthellaceae</taxon>
        <taxon>Eggerthella</taxon>
    </lineage>
</organism>
<comment type="caution">
    <text evidence="2">The sequence shown here is derived from an EMBL/GenBank/DDBJ whole genome shotgun (WGS) entry which is preliminary data.</text>
</comment>
<gene>
    <name evidence="1" type="ORF">C1876_08690</name>
    <name evidence="2" type="ORF">DMP09_02555</name>
</gene>